<dbReference type="AlphaFoldDB" id="A0A918TY66"/>
<dbReference type="EMBL" id="BMXI01000015">
    <property type="protein sequence ID" value="GHC61999.1"/>
    <property type="molecule type" value="Genomic_DNA"/>
</dbReference>
<evidence type="ECO:0000313" key="4">
    <source>
        <dbReference type="Proteomes" id="UP000644507"/>
    </source>
</evidence>
<protein>
    <recommendedName>
        <fullName evidence="2">Ice-binding protein C-terminal domain-containing protein</fullName>
    </recommendedName>
</protein>
<dbReference type="Proteomes" id="UP000644507">
    <property type="component" value="Unassembled WGS sequence"/>
</dbReference>
<dbReference type="Pfam" id="PF07589">
    <property type="entry name" value="PEP-CTERM"/>
    <property type="match status" value="1"/>
</dbReference>
<name>A0A918TY66_9BACT</name>
<dbReference type="RefSeq" id="WP_189572046.1">
    <property type="nucleotide sequence ID" value="NZ_BMXI01000015.1"/>
</dbReference>
<reference evidence="3" key="1">
    <citation type="journal article" date="2014" name="Int. J. Syst. Evol. Microbiol.">
        <title>Complete genome sequence of Corynebacterium casei LMG S-19264T (=DSM 44701T), isolated from a smear-ripened cheese.</title>
        <authorList>
            <consortium name="US DOE Joint Genome Institute (JGI-PGF)"/>
            <person name="Walter F."/>
            <person name="Albersmeier A."/>
            <person name="Kalinowski J."/>
            <person name="Ruckert C."/>
        </authorList>
    </citation>
    <scope>NUCLEOTIDE SEQUENCE</scope>
    <source>
        <strain evidence="3">KCTC 12988</strain>
    </source>
</reference>
<reference evidence="3" key="2">
    <citation type="submission" date="2020-09" db="EMBL/GenBank/DDBJ databases">
        <authorList>
            <person name="Sun Q."/>
            <person name="Kim S."/>
        </authorList>
    </citation>
    <scope>NUCLEOTIDE SEQUENCE</scope>
    <source>
        <strain evidence="3">KCTC 12988</strain>
    </source>
</reference>
<proteinExistence type="predicted"/>
<feature type="chain" id="PRO_5037067483" description="Ice-binding protein C-terminal domain-containing protein" evidence="1">
    <location>
        <begin position="25"/>
        <end position="239"/>
    </location>
</feature>
<feature type="signal peptide" evidence="1">
    <location>
        <begin position="1"/>
        <end position="24"/>
    </location>
</feature>
<gene>
    <name evidence="3" type="ORF">GCM10007100_31690</name>
</gene>
<feature type="domain" description="Ice-binding protein C-terminal" evidence="2">
    <location>
        <begin position="218"/>
        <end position="239"/>
    </location>
</feature>
<sequence>MKFDKLTRGVIGSSALFLAVSSNAAVVAFVDLQQTEAGDLLAAQAGADVHLATNAGDAFYAFTSGGLDFNVSAGGGGIIVGRGANNGRTNTLPSLSQPDLYADMWVGRNGNGTVILSIVGFLAGDEVSITLGHNESHIPNAGFDQGQTIAASLTSGGTLLGPVTVGDVTNINGTATAADSDLTPSVISFTSDGTTAEILLTANGSTFVPMNGFTVDVIPEPSSLALLALGSIGFLRRRR</sequence>
<keyword evidence="4" id="KW-1185">Reference proteome</keyword>
<keyword evidence="1" id="KW-0732">Signal</keyword>
<dbReference type="NCBIfam" id="TIGR02595">
    <property type="entry name" value="PEP_CTERM"/>
    <property type="match status" value="1"/>
</dbReference>
<dbReference type="InterPro" id="IPR013424">
    <property type="entry name" value="Ice-binding_C"/>
</dbReference>
<comment type="caution">
    <text evidence="3">The sequence shown here is derived from an EMBL/GenBank/DDBJ whole genome shotgun (WGS) entry which is preliminary data.</text>
</comment>
<evidence type="ECO:0000259" key="2">
    <source>
        <dbReference type="Pfam" id="PF07589"/>
    </source>
</evidence>
<accession>A0A918TY66</accession>
<evidence type="ECO:0000313" key="3">
    <source>
        <dbReference type="EMBL" id="GHC61999.1"/>
    </source>
</evidence>
<evidence type="ECO:0000256" key="1">
    <source>
        <dbReference type="SAM" id="SignalP"/>
    </source>
</evidence>
<organism evidence="3 4">
    <name type="scientific">Roseibacillus persicicus</name>
    <dbReference type="NCBI Taxonomy" id="454148"/>
    <lineage>
        <taxon>Bacteria</taxon>
        <taxon>Pseudomonadati</taxon>
        <taxon>Verrucomicrobiota</taxon>
        <taxon>Verrucomicrobiia</taxon>
        <taxon>Verrucomicrobiales</taxon>
        <taxon>Verrucomicrobiaceae</taxon>
        <taxon>Roseibacillus</taxon>
    </lineage>
</organism>